<keyword evidence="2" id="KW-1185">Reference proteome</keyword>
<proteinExistence type="predicted"/>
<dbReference type="EMBL" id="JAPWTJ010000585">
    <property type="protein sequence ID" value="KAJ8977134.1"/>
    <property type="molecule type" value="Genomic_DNA"/>
</dbReference>
<accession>A0ABQ9JG19</accession>
<name>A0ABQ9JG19_9CUCU</name>
<gene>
    <name evidence="1" type="ORF">NQ317_011670</name>
</gene>
<evidence type="ECO:0000313" key="2">
    <source>
        <dbReference type="Proteomes" id="UP001162164"/>
    </source>
</evidence>
<evidence type="ECO:0000313" key="1">
    <source>
        <dbReference type="EMBL" id="KAJ8977134.1"/>
    </source>
</evidence>
<organism evidence="1 2">
    <name type="scientific">Molorchus minor</name>
    <dbReference type="NCBI Taxonomy" id="1323400"/>
    <lineage>
        <taxon>Eukaryota</taxon>
        <taxon>Metazoa</taxon>
        <taxon>Ecdysozoa</taxon>
        <taxon>Arthropoda</taxon>
        <taxon>Hexapoda</taxon>
        <taxon>Insecta</taxon>
        <taxon>Pterygota</taxon>
        <taxon>Neoptera</taxon>
        <taxon>Endopterygota</taxon>
        <taxon>Coleoptera</taxon>
        <taxon>Polyphaga</taxon>
        <taxon>Cucujiformia</taxon>
        <taxon>Chrysomeloidea</taxon>
        <taxon>Cerambycidae</taxon>
        <taxon>Lamiinae</taxon>
        <taxon>Monochamini</taxon>
        <taxon>Molorchus</taxon>
    </lineage>
</organism>
<dbReference type="Proteomes" id="UP001162164">
    <property type="component" value="Unassembled WGS sequence"/>
</dbReference>
<reference evidence="1" key="1">
    <citation type="journal article" date="2023" name="Insect Mol. Biol.">
        <title>Genome sequencing provides insights into the evolution of gene families encoding plant cell wall-degrading enzymes in longhorned beetles.</title>
        <authorList>
            <person name="Shin N.R."/>
            <person name="Okamura Y."/>
            <person name="Kirsch R."/>
            <person name="Pauchet Y."/>
        </authorList>
    </citation>
    <scope>NUCLEOTIDE SEQUENCE</scope>
    <source>
        <strain evidence="1">MMC_N1</strain>
    </source>
</reference>
<sequence>MINVQNSRKANSYMLKDGTLFSWSKYVEIKLNVSLIPCRRPVKRQTFN</sequence>
<comment type="caution">
    <text evidence="1">The sequence shown here is derived from an EMBL/GenBank/DDBJ whole genome shotgun (WGS) entry which is preliminary data.</text>
</comment>
<protein>
    <submittedName>
        <fullName evidence="1">Uncharacterized protein</fullName>
    </submittedName>
</protein>